<evidence type="ECO:0000313" key="2">
    <source>
        <dbReference type="Proteomes" id="UP000662111"/>
    </source>
</evidence>
<organism evidence="1 2">
    <name type="scientific">Ornithinimicrobium pekingense</name>
    <dbReference type="NCBI Taxonomy" id="384677"/>
    <lineage>
        <taxon>Bacteria</taxon>
        <taxon>Bacillati</taxon>
        <taxon>Actinomycetota</taxon>
        <taxon>Actinomycetes</taxon>
        <taxon>Micrococcales</taxon>
        <taxon>Ornithinimicrobiaceae</taxon>
        <taxon>Ornithinimicrobium</taxon>
    </lineage>
</organism>
<dbReference type="Proteomes" id="UP000662111">
    <property type="component" value="Unassembled WGS sequence"/>
</dbReference>
<keyword evidence="2" id="KW-1185">Reference proteome</keyword>
<proteinExistence type="predicted"/>
<evidence type="ECO:0000313" key="1">
    <source>
        <dbReference type="EMBL" id="GGK77557.1"/>
    </source>
</evidence>
<accession>A0ABQ2FAS7</accession>
<gene>
    <name evidence="1" type="ORF">GCM10011509_27620</name>
</gene>
<dbReference type="RefSeq" id="WP_022922032.1">
    <property type="nucleotide sequence ID" value="NZ_BMLB01000006.1"/>
</dbReference>
<name>A0ABQ2FAS7_9MICO</name>
<protein>
    <submittedName>
        <fullName evidence="1">Uncharacterized protein</fullName>
    </submittedName>
</protein>
<reference evidence="2" key="1">
    <citation type="journal article" date="2019" name="Int. J. Syst. Evol. Microbiol.">
        <title>The Global Catalogue of Microorganisms (GCM) 10K type strain sequencing project: providing services to taxonomists for standard genome sequencing and annotation.</title>
        <authorList>
            <consortium name="The Broad Institute Genomics Platform"/>
            <consortium name="The Broad Institute Genome Sequencing Center for Infectious Disease"/>
            <person name="Wu L."/>
            <person name="Ma J."/>
        </authorList>
    </citation>
    <scope>NUCLEOTIDE SEQUENCE [LARGE SCALE GENOMIC DNA]</scope>
    <source>
        <strain evidence="2">CGMCC 1.5362</strain>
    </source>
</reference>
<dbReference type="EMBL" id="BMLB01000006">
    <property type="protein sequence ID" value="GGK77557.1"/>
    <property type="molecule type" value="Genomic_DNA"/>
</dbReference>
<comment type="caution">
    <text evidence="1">The sequence shown here is derived from an EMBL/GenBank/DDBJ whole genome shotgun (WGS) entry which is preliminary data.</text>
</comment>
<sequence length="118" mass="12789">MPSWDGDPARDWAEVERALADRLQVLLPGLVSRRVPVRALEAGPVRGVGRLRLADGTTLLVSSFPPGGLARLMRALVDQRAVLVSSWVRDREGLLLTLGGVPGRQPVRLRVVGPDQPD</sequence>